<evidence type="ECO:0000256" key="1">
    <source>
        <dbReference type="SAM" id="Phobius"/>
    </source>
</evidence>
<keyword evidence="1" id="KW-0812">Transmembrane</keyword>
<comment type="caution">
    <text evidence="2">The sequence shown here is derived from an EMBL/GenBank/DDBJ whole genome shotgun (WGS) entry which is preliminary data.</text>
</comment>
<reference evidence="2" key="1">
    <citation type="submission" date="2021-02" db="EMBL/GenBank/DDBJ databases">
        <authorList>
            <person name="Nowell W R."/>
        </authorList>
    </citation>
    <scope>NUCLEOTIDE SEQUENCE</scope>
</reference>
<feature type="transmembrane region" description="Helical" evidence="1">
    <location>
        <begin position="61"/>
        <end position="83"/>
    </location>
</feature>
<keyword evidence="1" id="KW-0472">Membrane</keyword>
<accession>A0A820RXU0</accession>
<feature type="non-terminal residue" evidence="2">
    <location>
        <position position="1"/>
    </location>
</feature>
<dbReference type="EMBL" id="CAJOAZ010032328">
    <property type="protein sequence ID" value="CAF4446647.1"/>
    <property type="molecule type" value="Genomic_DNA"/>
</dbReference>
<name>A0A820RXU0_9BILA</name>
<dbReference type="Proteomes" id="UP000663844">
    <property type="component" value="Unassembled WGS sequence"/>
</dbReference>
<gene>
    <name evidence="2" type="ORF">OXD698_LOCUS54142</name>
</gene>
<proteinExistence type="predicted"/>
<protein>
    <submittedName>
        <fullName evidence="2">Uncharacterized protein</fullName>
    </submittedName>
</protein>
<dbReference type="AlphaFoldDB" id="A0A820RXU0"/>
<organism evidence="2 3">
    <name type="scientific">Adineta steineri</name>
    <dbReference type="NCBI Taxonomy" id="433720"/>
    <lineage>
        <taxon>Eukaryota</taxon>
        <taxon>Metazoa</taxon>
        <taxon>Spiralia</taxon>
        <taxon>Gnathifera</taxon>
        <taxon>Rotifera</taxon>
        <taxon>Eurotatoria</taxon>
        <taxon>Bdelloidea</taxon>
        <taxon>Adinetida</taxon>
        <taxon>Adinetidae</taxon>
        <taxon>Adineta</taxon>
    </lineage>
</organism>
<keyword evidence="1" id="KW-1133">Transmembrane helix</keyword>
<evidence type="ECO:0000313" key="2">
    <source>
        <dbReference type="EMBL" id="CAF4446647.1"/>
    </source>
</evidence>
<evidence type="ECO:0000313" key="3">
    <source>
        <dbReference type="Proteomes" id="UP000663844"/>
    </source>
</evidence>
<sequence length="136" mass="15339">HEQHDVANPNLNNNPLRKMVQFKDTILIPTQSATSASLLTSSSTSLTLPLIAEKTGARFKFLILLLSLFIALTIGFILSLLLVTQLNHHVPKHALSSQQFHSILSKQNITNNKNKNRLFEHLDSLWIDELDFNTDI</sequence>